<dbReference type="EMBL" id="BART01033157">
    <property type="protein sequence ID" value="GAH17594.1"/>
    <property type="molecule type" value="Genomic_DNA"/>
</dbReference>
<name>X1EKE3_9ZZZZ</name>
<feature type="region of interest" description="Disordered" evidence="1">
    <location>
        <begin position="1"/>
        <end position="29"/>
    </location>
</feature>
<reference evidence="2" key="1">
    <citation type="journal article" date="2014" name="Front. Microbiol.">
        <title>High frequency of phylogenetically diverse reductive dehalogenase-homologous genes in deep subseafloor sedimentary metagenomes.</title>
        <authorList>
            <person name="Kawai M."/>
            <person name="Futagami T."/>
            <person name="Toyoda A."/>
            <person name="Takaki Y."/>
            <person name="Nishi S."/>
            <person name="Hori S."/>
            <person name="Arai W."/>
            <person name="Tsubouchi T."/>
            <person name="Morono Y."/>
            <person name="Uchiyama I."/>
            <person name="Ito T."/>
            <person name="Fujiyama A."/>
            <person name="Inagaki F."/>
            <person name="Takami H."/>
        </authorList>
    </citation>
    <scope>NUCLEOTIDE SEQUENCE</scope>
    <source>
        <strain evidence="2">Expedition CK06-06</strain>
    </source>
</reference>
<evidence type="ECO:0000256" key="1">
    <source>
        <dbReference type="SAM" id="MobiDB-lite"/>
    </source>
</evidence>
<feature type="compositionally biased region" description="Basic and acidic residues" evidence="1">
    <location>
        <begin position="9"/>
        <end position="29"/>
    </location>
</feature>
<comment type="caution">
    <text evidence="2">The sequence shown here is derived from an EMBL/GenBank/DDBJ whole genome shotgun (WGS) entry which is preliminary data.</text>
</comment>
<organism evidence="2">
    <name type="scientific">marine sediment metagenome</name>
    <dbReference type="NCBI Taxonomy" id="412755"/>
    <lineage>
        <taxon>unclassified sequences</taxon>
        <taxon>metagenomes</taxon>
        <taxon>ecological metagenomes</taxon>
    </lineage>
</organism>
<protein>
    <submittedName>
        <fullName evidence="2">Uncharacterized protein</fullName>
    </submittedName>
</protein>
<accession>X1EKE3</accession>
<feature type="non-terminal residue" evidence="2">
    <location>
        <position position="1"/>
    </location>
</feature>
<gene>
    <name evidence="2" type="ORF">S01H4_57074</name>
</gene>
<proteinExistence type="predicted"/>
<evidence type="ECO:0000313" key="2">
    <source>
        <dbReference type="EMBL" id="GAH17594.1"/>
    </source>
</evidence>
<sequence>TAGDRKTRRPGDKETGRQEVRDNIQETRGKKQEVRSKLKIKIPIILFVLVVVITCTKSDYNPNLVEYIKAEKELRSRITEEQGLSDSIKILQQKHNIDLEEELSKLSDNPEDWIKLLKDLKIAK</sequence>
<dbReference type="AlphaFoldDB" id="X1EKE3"/>